<comment type="subcellular location">
    <subcellularLocation>
        <location evidence="1">Membrane</location>
        <topology evidence="1">Peripheral membrane protein</topology>
    </subcellularLocation>
</comment>
<dbReference type="GO" id="GO:0015979">
    <property type="term" value="P:photosynthesis"/>
    <property type="evidence" value="ECO:0007669"/>
    <property type="project" value="InterPro"/>
</dbReference>
<dbReference type="Pfam" id="PF06514">
    <property type="entry name" value="PsbU"/>
    <property type="match status" value="1"/>
</dbReference>
<evidence type="ECO:0000313" key="8">
    <source>
        <dbReference type="EMBL" id="KAK1742940.1"/>
    </source>
</evidence>
<proteinExistence type="inferred from homology"/>
<reference evidence="8" key="1">
    <citation type="submission" date="2023-06" db="EMBL/GenBank/DDBJ databases">
        <title>Survivors Of The Sea: Transcriptome response of Skeletonema marinoi to long-term dormancy.</title>
        <authorList>
            <person name="Pinder M.I.M."/>
            <person name="Kourtchenko O."/>
            <person name="Robertson E.K."/>
            <person name="Larsson T."/>
            <person name="Maumus F."/>
            <person name="Osuna-Cruz C.M."/>
            <person name="Vancaester E."/>
            <person name="Stenow R."/>
            <person name="Vandepoele K."/>
            <person name="Ploug H."/>
            <person name="Bruchert V."/>
            <person name="Godhe A."/>
            <person name="Topel M."/>
        </authorList>
    </citation>
    <scope>NUCLEOTIDE SEQUENCE</scope>
    <source>
        <strain evidence="8">R05AC</strain>
    </source>
</reference>
<gene>
    <name evidence="8" type="ORF">QTG54_006537</name>
</gene>
<dbReference type="InterPro" id="IPR010527">
    <property type="entry name" value="PSII_PsbU"/>
</dbReference>
<protein>
    <recommendedName>
        <fullName evidence="5">Photosystem II 12 kDa extrinsic protein</fullName>
    </recommendedName>
</protein>
<sequence>MKLFALTIIVPAALAFAPMPMPLATVRRNIQLDATRRDVISEISGLVAAATVAATVQQQPAYAEPVVVEPLKGTPTDNEIVKEQRTVTDKIDINNAAVADYMQLPGMYPKIGGTIANGGPYGSVKDVYKLKALSKDDIKQIKKYESKLTATPATGLDTLRGRDPYRRSFNQ</sequence>
<name>A0AAD8YDC3_9STRA</name>
<comment type="similarity">
    <text evidence="2">Belongs to the PsbU family.</text>
</comment>
<accession>A0AAD8YDC3</accession>
<evidence type="ECO:0000256" key="7">
    <source>
        <dbReference type="SAM" id="SignalP"/>
    </source>
</evidence>
<dbReference type="GO" id="GO:0019898">
    <property type="term" value="C:extrinsic component of membrane"/>
    <property type="evidence" value="ECO:0007669"/>
    <property type="project" value="InterPro"/>
</dbReference>
<feature type="chain" id="PRO_5042016858" description="Photosystem II 12 kDa extrinsic protein" evidence="7">
    <location>
        <begin position="16"/>
        <end position="171"/>
    </location>
</feature>
<dbReference type="Gene3D" id="1.10.150.320">
    <property type="entry name" value="Photosystem II 12 kDa extrinsic protein"/>
    <property type="match status" value="1"/>
</dbReference>
<feature type="compositionally biased region" description="Basic and acidic residues" evidence="6">
    <location>
        <begin position="159"/>
        <end position="171"/>
    </location>
</feature>
<dbReference type="GO" id="GO:0042549">
    <property type="term" value="P:photosystem II stabilization"/>
    <property type="evidence" value="ECO:0007669"/>
    <property type="project" value="InterPro"/>
</dbReference>
<organism evidence="8 9">
    <name type="scientific">Skeletonema marinoi</name>
    <dbReference type="NCBI Taxonomy" id="267567"/>
    <lineage>
        <taxon>Eukaryota</taxon>
        <taxon>Sar</taxon>
        <taxon>Stramenopiles</taxon>
        <taxon>Ochrophyta</taxon>
        <taxon>Bacillariophyta</taxon>
        <taxon>Coscinodiscophyceae</taxon>
        <taxon>Thalassiosirophycidae</taxon>
        <taxon>Thalassiosirales</taxon>
        <taxon>Skeletonemataceae</taxon>
        <taxon>Skeletonema</taxon>
        <taxon>Skeletonema marinoi-dohrnii complex</taxon>
    </lineage>
</organism>
<dbReference type="SUPFAM" id="SSF81585">
    <property type="entry name" value="PsbU/PolX domain-like"/>
    <property type="match status" value="1"/>
</dbReference>
<keyword evidence="9" id="KW-1185">Reference proteome</keyword>
<dbReference type="AlphaFoldDB" id="A0AAD8YDC3"/>
<keyword evidence="3" id="KW-0793">Thylakoid</keyword>
<evidence type="ECO:0000313" key="9">
    <source>
        <dbReference type="Proteomes" id="UP001224775"/>
    </source>
</evidence>
<keyword evidence="4" id="KW-0472">Membrane</keyword>
<feature type="region of interest" description="Disordered" evidence="6">
    <location>
        <begin position="152"/>
        <end position="171"/>
    </location>
</feature>
<dbReference type="Proteomes" id="UP001224775">
    <property type="component" value="Unassembled WGS sequence"/>
</dbReference>
<evidence type="ECO:0000256" key="6">
    <source>
        <dbReference type="SAM" id="MobiDB-lite"/>
    </source>
</evidence>
<evidence type="ECO:0000256" key="5">
    <source>
        <dbReference type="ARBA" id="ARBA00043089"/>
    </source>
</evidence>
<feature type="signal peptide" evidence="7">
    <location>
        <begin position="1"/>
        <end position="15"/>
    </location>
</feature>
<comment type="caution">
    <text evidence="8">The sequence shown here is derived from an EMBL/GenBank/DDBJ whole genome shotgun (WGS) entry which is preliminary data.</text>
</comment>
<evidence type="ECO:0000256" key="3">
    <source>
        <dbReference type="ARBA" id="ARBA00023078"/>
    </source>
</evidence>
<keyword evidence="7" id="KW-0732">Signal</keyword>
<evidence type="ECO:0000256" key="4">
    <source>
        <dbReference type="ARBA" id="ARBA00023136"/>
    </source>
</evidence>
<evidence type="ECO:0000256" key="2">
    <source>
        <dbReference type="ARBA" id="ARBA00010827"/>
    </source>
</evidence>
<dbReference type="GO" id="GO:0009523">
    <property type="term" value="C:photosystem II"/>
    <property type="evidence" value="ECO:0007669"/>
    <property type="project" value="InterPro"/>
</dbReference>
<evidence type="ECO:0000256" key="1">
    <source>
        <dbReference type="ARBA" id="ARBA00004170"/>
    </source>
</evidence>
<dbReference type="EMBL" id="JATAAI010000010">
    <property type="protein sequence ID" value="KAK1742940.1"/>
    <property type="molecule type" value="Genomic_DNA"/>
</dbReference>